<dbReference type="Gene3D" id="3.30.720.110">
    <property type="match status" value="1"/>
</dbReference>
<dbReference type="InterPro" id="IPR029068">
    <property type="entry name" value="Glyas_Bleomycin-R_OHBP_Dase"/>
</dbReference>
<comment type="caution">
    <text evidence="2">The sequence shown here is derived from an EMBL/GenBank/DDBJ whole genome shotgun (WGS) entry which is preliminary data.</text>
</comment>
<evidence type="ECO:0000313" key="2">
    <source>
        <dbReference type="EMBL" id="MCZ8537129.1"/>
    </source>
</evidence>
<evidence type="ECO:0000259" key="1">
    <source>
        <dbReference type="Pfam" id="PF06983"/>
    </source>
</evidence>
<dbReference type="Pfam" id="PF06983">
    <property type="entry name" value="3-dmu-9_3-mt"/>
    <property type="match status" value="1"/>
</dbReference>
<accession>A0A9X3LIJ4</accession>
<dbReference type="InterPro" id="IPR028973">
    <property type="entry name" value="PhnB-like"/>
</dbReference>
<organism evidence="2 3">
    <name type="scientific">Paenisporosarcina quisquiliarum</name>
    <dbReference type="NCBI Taxonomy" id="365346"/>
    <lineage>
        <taxon>Bacteria</taxon>
        <taxon>Bacillati</taxon>
        <taxon>Bacillota</taxon>
        <taxon>Bacilli</taxon>
        <taxon>Bacillales</taxon>
        <taxon>Caryophanaceae</taxon>
        <taxon>Paenisporosarcina</taxon>
    </lineage>
</organism>
<dbReference type="Gene3D" id="3.30.720.100">
    <property type="match status" value="1"/>
</dbReference>
<protein>
    <submittedName>
        <fullName evidence="2">VOC family protein</fullName>
    </submittedName>
</protein>
<dbReference type="RefSeq" id="WP_269926220.1">
    <property type="nucleotide sequence ID" value="NZ_JAMKBJ010000005.1"/>
</dbReference>
<proteinExistence type="predicted"/>
<dbReference type="Proteomes" id="UP001152173">
    <property type="component" value="Unassembled WGS sequence"/>
</dbReference>
<dbReference type="InterPro" id="IPR009725">
    <property type="entry name" value="3_dmu_93_MTrfase"/>
</dbReference>
<gene>
    <name evidence="2" type="ORF">M9R32_08060</name>
</gene>
<dbReference type="CDD" id="cd06588">
    <property type="entry name" value="PhnB_like"/>
    <property type="match status" value="1"/>
</dbReference>
<dbReference type="PANTHER" id="PTHR33990:SF4">
    <property type="entry name" value="PHNB-LIKE DOMAIN-CONTAINING PROTEIN"/>
    <property type="match status" value="1"/>
</dbReference>
<reference evidence="2" key="1">
    <citation type="submission" date="2022-05" db="EMBL/GenBank/DDBJ databases">
        <authorList>
            <person name="Colautti A."/>
            <person name="Iacumin L."/>
        </authorList>
    </citation>
    <scope>NUCLEOTIDE SEQUENCE</scope>
    <source>
        <strain evidence="2">SK 55</strain>
    </source>
</reference>
<name>A0A9X3LIJ4_9BACL</name>
<keyword evidence="3" id="KW-1185">Reference proteome</keyword>
<evidence type="ECO:0000313" key="3">
    <source>
        <dbReference type="Proteomes" id="UP001152173"/>
    </source>
</evidence>
<dbReference type="PANTHER" id="PTHR33990">
    <property type="entry name" value="PROTEIN YJDN-RELATED"/>
    <property type="match status" value="1"/>
</dbReference>
<feature type="domain" description="PhnB-like" evidence="1">
    <location>
        <begin position="6"/>
        <end position="131"/>
    </location>
</feature>
<dbReference type="PIRSF" id="PIRSF021700">
    <property type="entry name" value="3_dmu_93_MTrfase"/>
    <property type="match status" value="1"/>
</dbReference>
<dbReference type="AlphaFoldDB" id="A0A9X3LIJ4"/>
<dbReference type="SUPFAM" id="SSF54593">
    <property type="entry name" value="Glyoxalase/Bleomycin resistance protein/Dihydroxybiphenyl dioxygenase"/>
    <property type="match status" value="1"/>
</dbReference>
<sequence length="137" mass="15391">MGQAKQKIHSFLMFEGNAEEAIKTYTSLFDESEIINITRYEANQGGKEGSVMHATFSIKGQEFMAIDSNVQHAFTFTPAISLFVTCDSEEEVEQAFEKLSQDGEVLMPLGAYPFSTKYGWINDRFGVSWQLSLPINT</sequence>
<dbReference type="EMBL" id="JAMKBJ010000005">
    <property type="protein sequence ID" value="MCZ8537129.1"/>
    <property type="molecule type" value="Genomic_DNA"/>
</dbReference>